<feature type="region of interest" description="Disordered" evidence="1">
    <location>
        <begin position="400"/>
        <end position="431"/>
    </location>
</feature>
<dbReference type="AlphaFoldDB" id="A0A1Q9F4Y6"/>
<keyword evidence="4" id="KW-1185">Reference proteome</keyword>
<dbReference type="SUPFAM" id="SSF82199">
    <property type="entry name" value="SET domain"/>
    <property type="match status" value="1"/>
</dbReference>
<organism evidence="3 4">
    <name type="scientific">Symbiodinium microadriaticum</name>
    <name type="common">Dinoflagellate</name>
    <name type="synonym">Zooxanthella microadriatica</name>
    <dbReference type="NCBI Taxonomy" id="2951"/>
    <lineage>
        <taxon>Eukaryota</taxon>
        <taxon>Sar</taxon>
        <taxon>Alveolata</taxon>
        <taxon>Dinophyceae</taxon>
        <taxon>Suessiales</taxon>
        <taxon>Symbiodiniaceae</taxon>
        <taxon>Symbiodinium</taxon>
    </lineage>
</organism>
<feature type="domain" description="Reverse transcriptase" evidence="2">
    <location>
        <begin position="492"/>
        <end position="835"/>
    </location>
</feature>
<reference evidence="3 4" key="1">
    <citation type="submission" date="2016-02" db="EMBL/GenBank/DDBJ databases">
        <title>Genome analysis of coral dinoflagellate symbionts highlights evolutionary adaptations to a symbiotic lifestyle.</title>
        <authorList>
            <person name="Aranda M."/>
            <person name="Li Y."/>
            <person name="Liew Y.J."/>
            <person name="Baumgarten S."/>
            <person name="Simakov O."/>
            <person name="Wilson M."/>
            <person name="Piel J."/>
            <person name="Ashoor H."/>
            <person name="Bougouffa S."/>
            <person name="Bajic V.B."/>
            <person name="Ryu T."/>
            <person name="Ravasi T."/>
            <person name="Bayer T."/>
            <person name="Micklem G."/>
            <person name="Kim H."/>
            <person name="Bhak J."/>
            <person name="Lajeunesse T.C."/>
            <person name="Voolstra C.R."/>
        </authorList>
    </citation>
    <scope>NUCLEOTIDE SEQUENCE [LARGE SCALE GENOMIC DNA]</scope>
    <source>
        <strain evidence="3 4">CCMP2467</strain>
    </source>
</reference>
<dbReference type="Proteomes" id="UP000186817">
    <property type="component" value="Unassembled WGS sequence"/>
</dbReference>
<dbReference type="PROSITE" id="PS50878">
    <property type="entry name" value="RT_POL"/>
    <property type="match status" value="1"/>
</dbReference>
<accession>A0A1Q9F4Y6</accession>
<dbReference type="Gene3D" id="3.30.70.270">
    <property type="match status" value="1"/>
</dbReference>
<evidence type="ECO:0000256" key="1">
    <source>
        <dbReference type="SAM" id="MobiDB-lite"/>
    </source>
</evidence>
<comment type="caution">
    <text evidence="3">The sequence shown here is derived from an EMBL/GenBank/DDBJ whole genome shotgun (WGS) entry which is preliminary data.</text>
</comment>
<dbReference type="EMBL" id="LSRX01000012">
    <property type="protein sequence ID" value="OLQ14669.1"/>
    <property type="molecule type" value="Genomic_DNA"/>
</dbReference>
<name>A0A1Q9F4Y6_SYMMI</name>
<dbReference type="SUPFAM" id="SSF56672">
    <property type="entry name" value="DNA/RNA polymerases"/>
    <property type="match status" value="1"/>
</dbReference>
<dbReference type="InterPro" id="IPR043128">
    <property type="entry name" value="Rev_trsase/Diguanyl_cyclase"/>
</dbReference>
<feature type="region of interest" description="Disordered" evidence="1">
    <location>
        <begin position="326"/>
        <end position="363"/>
    </location>
</feature>
<dbReference type="InterPro" id="IPR043502">
    <property type="entry name" value="DNA/RNA_pol_sf"/>
</dbReference>
<dbReference type="OrthoDB" id="427537at2759"/>
<dbReference type="Pfam" id="PF00078">
    <property type="entry name" value="RVT_1"/>
    <property type="match status" value="1"/>
</dbReference>
<dbReference type="InterPro" id="IPR000477">
    <property type="entry name" value="RT_dom"/>
</dbReference>
<feature type="region of interest" description="Disordered" evidence="1">
    <location>
        <begin position="286"/>
        <end position="311"/>
    </location>
</feature>
<feature type="compositionally biased region" description="Basic and acidic residues" evidence="1">
    <location>
        <begin position="343"/>
        <end position="355"/>
    </location>
</feature>
<dbReference type="InterPro" id="IPR046341">
    <property type="entry name" value="SET_dom_sf"/>
</dbReference>
<evidence type="ECO:0000313" key="3">
    <source>
        <dbReference type="EMBL" id="OLQ14669.1"/>
    </source>
</evidence>
<proteinExistence type="predicted"/>
<gene>
    <name evidence="3" type="ORF">AK812_SmicGene1162</name>
</gene>
<protein>
    <recommendedName>
        <fullName evidence="2">Reverse transcriptase domain-containing protein</fullName>
    </recommendedName>
</protein>
<evidence type="ECO:0000259" key="2">
    <source>
        <dbReference type="PROSITE" id="PS50878"/>
    </source>
</evidence>
<sequence length="1247" mass="136727">MVGPASLANHGVGDQVFRLKDQFQIWATSQKLAHGLRVNCDLQVMEAGSTAELRTRRHIEAGEELFISYGTEESPCQVMLPSPVVLGKEFKWFSDRGLHASEEVADILDVDGDARTCVSLVTADPNSPGLVASRRLPAKERLLSSAFLLPAVFADALEGSPGAGDLLAGEVSILPVAFPGRFTAESSTRPANAQAIADSSRLRLEILVTTSAAIEEGEPIVTKLCDRGCPELFPVAWGIDLAAARRRAADAGDVEAYVVCPEVSEDSSSEALLWYRKAAESGHLPESTIPFMPASPAPDGLGGGAGGDDGETADVMLDAPPGVPVPAETMLDHPTPAPLGRGRTRERERERDRAGHTFPLRQNNPVEGDLVAAAAAVAALHAATEPEVAVSVDALRTHEHSPEKKAKVSSGTKMPPPAFGGTGGGRLKGKWRGKRFRAPSPFVSWEWIVSDSQAAAASHPPPAGLGPQVFHLDGEPPWLDAIRGDLREIVDTQRQLAKGLPRFLRLKERLVGKPSYFAGIDVHDSRSASPLSELGDVKGLAEGAHRDDLFDIAGELYVGYVRRQRSTLCGKWAIDATSFLQELDNQSDWDQVVDGILAAQSTMALIRATTGSPAKVAKLDIKAAFDSISHHAVYRWLMACQPGWEAERIMHLCFDTRVLVSIGGESKELPMQQGIMQGSAFSADIFSRVVDWYLGGLLPRMDELEPRWDESVSCLPHFLIYADDITVFATTEAALQAKVRLLVATLEVIGLHVNPDKRFWLYHGHLARSVIDHPMTRILRVCSSTNLRRGLRPRWIADLSVRKLQKVFSRLEHAEQYVCWEEAAQDRDTWIGLLDSWWRYWLPASKEPVLSLDYLLQRQIVLVRGPKEAHSMFLRPPRDVLEEPYASPLLDIREYTGKRKGVIWMLLYPHSCCAVLQPYGVSLADPCCVHVHVGDADPLPAAVSCLLLGLKTVFLLRSFGYECEALVAPIAKYHRGIFQENLPLSLLSDYSSLRTLLDREDCPALCFSPKKLKGAQSDLLSRFSVDPPKAMDPDTDALLCHGKEDVVQLCLDVVLPLLPQIPGGVLTFGLCSRVRFGLHLSTRRFSRLVDLCTLALRQHFPGEPFLACKIQYNPHLPPHRDCQNSHLPNLAIELLPAADGGTWIENPDGSVAMECPDGCVRWGSVLTGSYRFSARRLLHSSYPGCGTRVLLVAWVPSSWDRCPVPLMQEVLDLGFVAPTHSQAQRAKAIDLEDPEDDILIMSLSESM</sequence>
<evidence type="ECO:0000313" key="4">
    <source>
        <dbReference type="Proteomes" id="UP000186817"/>
    </source>
</evidence>